<dbReference type="GO" id="GO:0016818">
    <property type="term" value="F:hydrolase activity, acting on acid anhydrides, in phosphorus-containing anhydrides"/>
    <property type="evidence" value="ECO:0007669"/>
    <property type="project" value="InterPro"/>
</dbReference>
<evidence type="ECO:0000256" key="1">
    <source>
        <dbReference type="ARBA" id="ARBA00022723"/>
    </source>
</evidence>
<evidence type="ECO:0000256" key="2">
    <source>
        <dbReference type="ARBA" id="ARBA00022801"/>
    </source>
</evidence>
<evidence type="ECO:0000313" key="5">
    <source>
        <dbReference type="Proteomes" id="UP001211015"/>
    </source>
</evidence>
<sequence>MTKTKKSRLMTIANKLVGKGYNRRTAMLKAWVIAKAERLSVRIAGTSFNRRQSVLKAMESKPAVLKLKHESTNAADRNAVSLWAFPEGARGFYRIGYLPKAVAYVIAPLLDKGETLSLDRLNIIDTNIAGFKLGARLMLAV</sequence>
<dbReference type="EMBL" id="JAQMLV010000004">
    <property type="protein sequence ID" value="MDB8744145.1"/>
    <property type="molecule type" value="Genomic_DNA"/>
</dbReference>
<reference evidence="4" key="1">
    <citation type="submission" date="2023-01" db="EMBL/GenBank/DDBJ databases">
        <title>Human gut microbiome strain richness.</title>
        <authorList>
            <person name="Chen-Liaw A."/>
        </authorList>
    </citation>
    <scope>NUCLEOTIDE SEQUENCE</scope>
    <source>
        <strain evidence="4">1001275st1_F4_1001275B_160808</strain>
    </source>
</reference>
<protein>
    <submittedName>
        <fullName evidence="4">HIRAN domain-containing protein</fullName>
    </submittedName>
</protein>
<proteinExistence type="predicted"/>
<name>A0AAW6E866_9FIRM</name>
<organism evidence="4 5">
    <name type="scientific">Ruminococcus bicirculans</name>
    <name type="common">ex Wegman et al. 2014</name>
    <dbReference type="NCBI Taxonomy" id="1160721"/>
    <lineage>
        <taxon>Bacteria</taxon>
        <taxon>Bacillati</taxon>
        <taxon>Bacillota</taxon>
        <taxon>Clostridia</taxon>
        <taxon>Eubacteriales</taxon>
        <taxon>Oscillospiraceae</taxon>
        <taxon>Ruminococcus</taxon>
    </lineage>
</organism>
<accession>A0AAW6E866</accession>
<dbReference type="GO" id="GO:0008270">
    <property type="term" value="F:zinc ion binding"/>
    <property type="evidence" value="ECO:0007669"/>
    <property type="project" value="InterPro"/>
</dbReference>
<dbReference type="Pfam" id="PF08797">
    <property type="entry name" value="HIRAN"/>
    <property type="match status" value="1"/>
</dbReference>
<dbReference type="Gene3D" id="3.30.70.2330">
    <property type="match status" value="1"/>
</dbReference>
<dbReference type="AlphaFoldDB" id="A0AAW6E866"/>
<keyword evidence="2" id="KW-0378">Hydrolase</keyword>
<feature type="domain" description="HIRAN" evidence="3">
    <location>
        <begin position="39"/>
        <end position="120"/>
    </location>
</feature>
<dbReference type="GO" id="GO:0003676">
    <property type="term" value="F:nucleic acid binding"/>
    <property type="evidence" value="ECO:0007669"/>
    <property type="project" value="InterPro"/>
</dbReference>
<dbReference type="InterPro" id="IPR014905">
    <property type="entry name" value="HIRAN"/>
</dbReference>
<dbReference type="Proteomes" id="UP001211015">
    <property type="component" value="Unassembled WGS sequence"/>
</dbReference>
<evidence type="ECO:0000259" key="3">
    <source>
        <dbReference type="Pfam" id="PF08797"/>
    </source>
</evidence>
<dbReference type="RefSeq" id="WP_195387926.1">
    <property type="nucleotide sequence ID" value="NZ_JADNGL010000003.1"/>
</dbReference>
<keyword evidence="1" id="KW-0479">Metal-binding</keyword>
<evidence type="ECO:0000313" key="4">
    <source>
        <dbReference type="EMBL" id="MDB8744145.1"/>
    </source>
</evidence>
<gene>
    <name evidence="4" type="ORF">PNU62_03865</name>
</gene>
<comment type="caution">
    <text evidence="4">The sequence shown here is derived from an EMBL/GenBank/DDBJ whole genome shotgun (WGS) entry which is preliminary data.</text>
</comment>